<evidence type="ECO:0000313" key="2">
    <source>
        <dbReference type="Proteomes" id="UP000070339"/>
    </source>
</evidence>
<gene>
    <name evidence="1" type="ORF">WM41_1736</name>
</gene>
<protein>
    <submittedName>
        <fullName evidence="1">Uncharacterized protein</fullName>
    </submittedName>
</protein>
<reference evidence="1 2" key="1">
    <citation type="journal article" date="2016" name="Int. J. Syst. Evol. Microbiol.">
        <title>Resolving the Complexity of Human Skin Metagenomes Using Single-Molecule Sequencing.</title>
        <authorList>
            <consortium name="NISC Comparative Sequencing Program"/>
            <person name="Tsai Y.C."/>
            <person name="Conlan S."/>
            <person name="Deming C."/>
            <person name="Segre J.A."/>
            <person name="Kong H.H."/>
            <person name="Korlach J."/>
            <person name="Oh J."/>
        </authorList>
    </citation>
    <scope>NUCLEOTIDE SEQUENCE [LARGE SCALE GENOMIC DNA]</scope>
    <source>
        <strain evidence="1 2">1B08</strain>
    </source>
</reference>
<proteinExistence type="predicted"/>
<sequence length="47" mass="5585">MESEWWTCEPSELQKYMCPDPLDFVTKLNVASPPRYQSTTQDIFSER</sequence>
<keyword evidence="2" id="KW-1185">Reference proteome</keyword>
<evidence type="ECO:0000313" key="1">
    <source>
        <dbReference type="EMBL" id="KXU17699.1"/>
    </source>
</evidence>
<name>A0ABR5V8T4_9CORY</name>
<dbReference type="Proteomes" id="UP000070339">
    <property type="component" value="Unassembled WGS sequence"/>
</dbReference>
<comment type="caution">
    <text evidence="1">The sequence shown here is derived from an EMBL/GenBank/DDBJ whole genome shotgun (WGS) entry which is preliminary data.</text>
</comment>
<dbReference type="EMBL" id="LTEB01000030">
    <property type="protein sequence ID" value="KXU17699.1"/>
    <property type="molecule type" value="Genomic_DNA"/>
</dbReference>
<accession>A0ABR5V8T4</accession>
<organism evidence="1 2">
    <name type="scientific">Corynebacterium simulans</name>
    <dbReference type="NCBI Taxonomy" id="146827"/>
    <lineage>
        <taxon>Bacteria</taxon>
        <taxon>Bacillati</taxon>
        <taxon>Actinomycetota</taxon>
        <taxon>Actinomycetes</taxon>
        <taxon>Mycobacteriales</taxon>
        <taxon>Corynebacteriaceae</taxon>
        <taxon>Corynebacterium</taxon>
    </lineage>
</organism>